<dbReference type="Pfam" id="PF03170">
    <property type="entry name" value="BcsB"/>
    <property type="match status" value="1"/>
</dbReference>
<gene>
    <name evidence="8" type="primary">celB</name>
    <name evidence="8" type="ORF">MAE02_29550</name>
</gene>
<feature type="signal peptide" evidence="6">
    <location>
        <begin position="1"/>
        <end position="22"/>
    </location>
</feature>
<comment type="subcellular location">
    <subcellularLocation>
        <location evidence="6">Cell inner membrane</location>
    </subcellularLocation>
    <subcellularLocation>
        <location evidence="1">Cell membrane</location>
        <topology evidence="1">Single-pass membrane protein</topology>
    </subcellularLocation>
</comment>
<keyword evidence="5 6" id="KW-0472">Membrane</keyword>
<dbReference type="GO" id="GO:0030244">
    <property type="term" value="P:cellulose biosynthetic process"/>
    <property type="evidence" value="ECO:0007669"/>
    <property type="project" value="UniProtKB-KW"/>
</dbReference>
<evidence type="ECO:0000256" key="7">
    <source>
        <dbReference type="SAM" id="MobiDB-lite"/>
    </source>
</evidence>
<evidence type="ECO:0000256" key="6">
    <source>
        <dbReference type="RuleBase" id="RU365021"/>
    </source>
</evidence>
<comment type="pathway">
    <text evidence="6">Glycan metabolism; bacterial cellulose biosynthesis.</text>
</comment>
<organism evidence="8 9">
    <name type="scientific">Microvirga aerophila</name>
    <dbReference type="NCBI Taxonomy" id="670291"/>
    <lineage>
        <taxon>Bacteria</taxon>
        <taxon>Pseudomonadati</taxon>
        <taxon>Pseudomonadota</taxon>
        <taxon>Alphaproteobacteria</taxon>
        <taxon>Hyphomicrobiales</taxon>
        <taxon>Methylobacteriaceae</taxon>
        <taxon>Microvirga</taxon>
    </lineage>
</organism>
<evidence type="ECO:0000256" key="1">
    <source>
        <dbReference type="ARBA" id="ARBA00004162"/>
    </source>
</evidence>
<evidence type="ECO:0000313" key="9">
    <source>
        <dbReference type="Proteomes" id="UP000321085"/>
    </source>
</evidence>
<comment type="caution">
    <text evidence="8">The sequence shown here is derived from an EMBL/GenBank/DDBJ whole genome shotgun (WGS) entry which is preliminary data.</text>
</comment>
<dbReference type="PANTHER" id="PTHR39083">
    <property type="entry name" value="CYCLIC DI-GMP-BINDING PROTEIN"/>
    <property type="match status" value="1"/>
</dbReference>
<evidence type="ECO:0000256" key="2">
    <source>
        <dbReference type="ARBA" id="ARBA00022475"/>
    </source>
</evidence>
<feature type="region of interest" description="Disordered" evidence="7">
    <location>
        <begin position="26"/>
        <end position="105"/>
    </location>
</feature>
<keyword evidence="2 6" id="KW-1003">Cell membrane</keyword>
<dbReference type="UniPathway" id="UPA00694"/>
<comment type="function">
    <text evidence="6">Binds the cellulose synthase activator, bis-(3'-5') cyclic diguanylic acid (c-di-GMP).</text>
</comment>
<sequence length="860" mass="92487">MRALLASLLIAFGAAGVQPAFAQGTPFSMSPGRPAAAPTAPAPPPSGPQGAPPTAAPFSMQPAPAGPARSTQQPVAKPPASPDMAPQGPRATNPPQASGAPRSDTAQLVATNSVMSRNGQPLERPLLPFESVRLDGENDSRSWTFHLTHDEAASGASISIGYQNAVVVMPEASRLRAVINEETVVNIPIASAQGIQQTVIPIRAGLLRGGQNIIRLEAIQRHRTDCTIASTYELWTNVDAASTKLVFAAGATRTLRSLEDLPAIGADVKGVTTIRVVAPKVYRPEIRDRLLRLVQMIALRGRYAHPVIQVVESDSGPTPVGTIRVIMGIASELRGMVAALPDAAAVQPLSIMMQDTTNSPPFLVVTGPTWNDLDTAINIVGTAAINARGVERNAVDTASWHWPEIPTVLGERSIRFSDMGVPTQEFSGRRLRVRFAVNFPSDFYATDYGEAALMLDAAYTPAVKPGSHFDIYVNDRISATMTITSRSGVFRQHLIRIPLKNFKAGINHVSLEAILLTDADERCAPGETLSETNRFVLFDSTSFDVPDYGRMGRQPDLAVLSTGGFPYGDLAATFVLARPDPLNYAASGTLLARMARDSGEPVRAQFANAATAGDQSVIFIGTIDQLPPGLLGRVKVSDNLRMIWQSTPAPTNLNPGGTESSNGLLGNAGSGVPSGRMTLDQGDLNSTEEIRKRWTETFQRRGILQQTFDTLRGWMEQTFNLSLASLKFDDATNLPYEPPQRTTLLLAQNRTSGPGSWTVVTARTEEALAKEMARLTSPLLWSQVSGQAVALEPAEAKLDIRPIDDVGFVQTQPLSFMNLRLVAANWMSINILQYALVMVIFCILLGSATYLLLNRLGRRS</sequence>
<proteinExistence type="inferred from homology"/>
<protein>
    <recommendedName>
        <fullName evidence="6">Cyclic di-GMP-binding protein</fullName>
    </recommendedName>
    <alternativeName>
        <fullName evidence="6">Cellulose synthase regulatory subunit</fullName>
    </alternativeName>
</protein>
<evidence type="ECO:0000313" key="8">
    <source>
        <dbReference type="EMBL" id="GEO15259.1"/>
    </source>
</evidence>
<reference evidence="8 9" key="1">
    <citation type="submission" date="2019-07" db="EMBL/GenBank/DDBJ databases">
        <title>Whole genome shotgun sequence of Microvirga aerophila NBRC 106136.</title>
        <authorList>
            <person name="Hosoyama A."/>
            <person name="Uohara A."/>
            <person name="Ohji S."/>
            <person name="Ichikawa N."/>
        </authorList>
    </citation>
    <scope>NUCLEOTIDE SEQUENCE [LARGE SCALE GENOMIC DNA]</scope>
    <source>
        <strain evidence="8 9">NBRC 106136</strain>
    </source>
</reference>
<comment type="similarity">
    <text evidence="6">Belongs to the AcsB/BcsB family.</text>
</comment>
<keyword evidence="6" id="KW-0997">Cell inner membrane</keyword>
<dbReference type="Proteomes" id="UP000321085">
    <property type="component" value="Unassembled WGS sequence"/>
</dbReference>
<evidence type="ECO:0000256" key="4">
    <source>
        <dbReference type="ARBA" id="ARBA00022989"/>
    </source>
</evidence>
<dbReference type="EMBL" id="BJYU01000038">
    <property type="protein sequence ID" value="GEO15259.1"/>
    <property type="molecule type" value="Genomic_DNA"/>
</dbReference>
<dbReference type="AlphaFoldDB" id="A0A512BTE9"/>
<keyword evidence="9" id="KW-1185">Reference proteome</keyword>
<comment type="subunit">
    <text evidence="6">Tightly associated with the cellulose synthase catalytic subunit.</text>
</comment>
<dbReference type="GO" id="GO:0006011">
    <property type="term" value="P:UDP-alpha-D-glucose metabolic process"/>
    <property type="evidence" value="ECO:0007669"/>
    <property type="project" value="InterPro"/>
</dbReference>
<dbReference type="GO" id="GO:0005886">
    <property type="term" value="C:plasma membrane"/>
    <property type="evidence" value="ECO:0007669"/>
    <property type="project" value="UniProtKB-SubCell"/>
</dbReference>
<keyword evidence="6" id="KW-0973">c-di-GMP</keyword>
<feature type="transmembrane region" description="Helical" evidence="6">
    <location>
        <begin position="831"/>
        <end position="853"/>
    </location>
</feature>
<evidence type="ECO:0000256" key="5">
    <source>
        <dbReference type="ARBA" id="ARBA00023136"/>
    </source>
</evidence>
<dbReference type="OrthoDB" id="7615145at2"/>
<keyword evidence="4 6" id="KW-1133">Transmembrane helix</keyword>
<keyword evidence="6" id="KW-0135">Cellulose biosynthesis</keyword>
<feature type="chain" id="PRO_5022255248" description="Cyclic di-GMP-binding protein" evidence="6">
    <location>
        <begin position="23"/>
        <end position="860"/>
    </location>
</feature>
<dbReference type="RefSeq" id="WP_114187340.1">
    <property type="nucleotide sequence ID" value="NZ_BJYU01000038.1"/>
</dbReference>
<keyword evidence="3 6" id="KW-0812">Transmembrane</keyword>
<feature type="compositionally biased region" description="Pro residues" evidence="7">
    <location>
        <begin position="40"/>
        <end position="55"/>
    </location>
</feature>
<accession>A0A512BTE9</accession>
<dbReference type="PANTHER" id="PTHR39083:SF1">
    <property type="entry name" value="CYCLIC DI-GMP-BINDING PROTEIN"/>
    <property type="match status" value="1"/>
</dbReference>
<name>A0A512BTE9_9HYPH</name>
<evidence type="ECO:0000256" key="3">
    <source>
        <dbReference type="ARBA" id="ARBA00022692"/>
    </source>
</evidence>
<keyword evidence="6" id="KW-0732">Signal</keyword>
<dbReference type="InterPro" id="IPR018513">
    <property type="entry name" value="Cell_synthase_bac"/>
</dbReference>
<dbReference type="Gene3D" id="2.60.120.260">
    <property type="entry name" value="Galactose-binding domain-like"/>
    <property type="match status" value="2"/>
</dbReference>